<dbReference type="GO" id="GO:0003677">
    <property type="term" value="F:DNA binding"/>
    <property type="evidence" value="ECO:0007669"/>
    <property type="project" value="UniProtKB-UniRule"/>
</dbReference>
<dbReference type="PROSITE" id="PS01166">
    <property type="entry name" value="RNA_POL_BETA"/>
    <property type="match status" value="1"/>
</dbReference>
<dbReference type="EMBL" id="SLXV01000015">
    <property type="protein sequence ID" value="TCP68783.1"/>
    <property type="molecule type" value="Genomic_DNA"/>
</dbReference>
<organism evidence="17 18">
    <name type="scientific">Baia soyae</name>
    <dbReference type="NCBI Taxonomy" id="1544746"/>
    <lineage>
        <taxon>Bacteria</taxon>
        <taxon>Bacillati</taxon>
        <taxon>Bacillota</taxon>
        <taxon>Bacilli</taxon>
        <taxon>Bacillales</taxon>
        <taxon>Thermoactinomycetaceae</taxon>
        <taxon>Baia</taxon>
    </lineage>
</organism>
<dbReference type="AlphaFoldDB" id="A0A4R2RYT6"/>
<evidence type="ECO:0000259" key="14">
    <source>
        <dbReference type="Pfam" id="PF04563"/>
    </source>
</evidence>
<dbReference type="GO" id="GO:0000428">
    <property type="term" value="C:DNA-directed RNA polymerase complex"/>
    <property type="evidence" value="ECO:0007669"/>
    <property type="project" value="UniProtKB-KW"/>
</dbReference>
<dbReference type="EC" id="2.7.7.6" evidence="7 9"/>
<dbReference type="InterPro" id="IPR037034">
    <property type="entry name" value="RNA_pol_Rpb2_2_sf"/>
</dbReference>
<dbReference type="GO" id="GO:0032549">
    <property type="term" value="F:ribonucleoside binding"/>
    <property type="evidence" value="ECO:0007669"/>
    <property type="project" value="InterPro"/>
</dbReference>
<dbReference type="Pfam" id="PF04561">
    <property type="entry name" value="RNA_pol_Rpb2_2"/>
    <property type="match status" value="2"/>
</dbReference>
<dbReference type="Gene3D" id="2.40.270.10">
    <property type="entry name" value="DNA-directed RNA polymerase, subunit 2, domain 6"/>
    <property type="match status" value="1"/>
</dbReference>
<dbReference type="Pfam" id="PF04560">
    <property type="entry name" value="RNA_pol_Rpb2_7"/>
    <property type="match status" value="1"/>
</dbReference>
<evidence type="ECO:0000256" key="8">
    <source>
        <dbReference type="RuleBase" id="RU000434"/>
    </source>
</evidence>
<name>A0A4R2RYT6_9BACL</name>
<accession>A0A4R2RYT6</accession>
<feature type="region of interest" description="Disordered" evidence="10">
    <location>
        <begin position="1153"/>
        <end position="1183"/>
    </location>
</feature>
<comment type="similarity">
    <text evidence="7 8">Belongs to the RNA polymerase beta chain family.</text>
</comment>
<gene>
    <name evidence="7" type="primary">rpoB</name>
    <name evidence="17" type="ORF">EDD57_11523</name>
</gene>
<evidence type="ECO:0000256" key="1">
    <source>
        <dbReference type="ARBA" id="ARBA00004026"/>
    </source>
</evidence>
<evidence type="ECO:0000256" key="6">
    <source>
        <dbReference type="ARBA" id="ARBA00048552"/>
    </source>
</evidence>
<dbReference type="InterPro" id="IPR014724">
    <property type="entry name" value="RNA_pol_RPB2_OB-fold"/>
</dbReference>
<dbReference type="HAMAP" id="MF_01321">
    <property type="entry name" value="RNApol_bact_RpoB"/>
    <property type="match status" value="1"/>
</dbReference>
<dbReference type="InterPro" id="IPR015712">
    <property type="entry name" value="DNA-dir_RNA_pol_su2"/>
</dbReference>
<dbReference type="InterPro" id="IPR007641">
    <property type="entry name" value="RNA_pol_Rpb2_7"/>
</dbReference>
<dbReference type="Pfam" id="PF04565">
    <property type="entry name" value="RNA_pol_Rpb2_3"/>
    <property type="match status" value="1"/>
</dbReference>
<evidence type="ECO:0000256" key="10">
    <source>
        <dbReference type="SAM" id="MobiDB-lite"/>
    </source>
</evidence>
<dbReference type="Gene3D" id="2.40.50.100">
    <property type="match status" value="1"/>
</dbReference>
<dbReference type="InterPro" id="IPR007120">
    <property type="entry name" value="DNA-dir_RNAP_su2_dom"/>
</dbReference>
<sequence>MAGKLVQYGRRQRRSYARIEEVLELPNLIEIQQKSYEWFLEEGLREMFHDISPIEDFTKNLVLEFVDYNLGEPKYNVEQAKDNQVTYSAPLRVKVRLINKETGEVKEQEVFMGDFPLMTETGTFIYNGAERVIVSQLVRSPSVYYNTKVDKNGKPTYTATVIPNRGAWLELETDAKDIIYVRIDRTRKIPVTVLLRALGFSSDAEIIDLLGDDEYVRNTLDKDNTGNTEKALIEIYERLRPGEPPTADNARSLLFSRFFDPKRYDLASVGRYKMNKKLHIKNRLLNKKLAEAIADPETGEVLAEAGTVLERRVLDKLLPALTGESPYGLTETTVRGGVPDEGPIHLQSIHIFSPIDEEKVIKVISNAEIDMSVKNITPADIISSINYFVNLLHRVGDTDDIDHLGNRRLRSVGELLQNQFRIGLSRMERVVRERMSIQDANAITPQALINIRPVIASIKEFFGSSQLSQFMDQTNPLAELTHKRRLSALGPGGLTRERAGFEVRDVHHSHYGRMCPIETPEGPNIGLINSLSSFARINNYGFIETPYRRVNPDTNQVTEEIHYLTADEEDNYYVAQANAEIDGEGNFLTPGVITRYRDELLTVTKDRIDYMDVSPKQVVSVATACIPFLENDDSNRALMGSNMQRQAVPLLVPESPFIGTGMEHKAAADSGVMILAKNPGTIERVTANEIWVRKEQVLDGRLVKGDLDKYKLTKFSRSNQGTCINQRPVVSKGEKVLKGAVLADGPSTEQGEMALGRNVVVAFMTWEGYNYEDAILLSEKLVKEDVYTSIHIEKYESEARDTKLGPEEITRDIPNVGEDALRNLDERGIVRVGAEIKVGDILVGKVTPKGVTELTAEERLLHAIFGEKAREVRDTSLRVPHGQDGIIVDVKVFTRENGDELPPGVNQLVRVYIAQKRKISEGDKMAGRHGNKGVISRIMPEEDMPFLPDGTPVQIVLNPLGVPSRMNIGQVLEVHLGMAAKSLGLHMATPVFDGARENEVFDALQESGGDRDGKTMLYDGRTGEAFENRVTVGVMYMIKLAHMVDDKIHARSTGPYSLVTQQPLGGKAQFGGQRFGEMEVWALEAYGAAYTLQEILTVKSDDVVGRVKTYEAIVKGENVPEPGVPESFKVLIKELQSLGMDVKILAENEEEIEMRELDEDDEPGNERLHFDLEGNDEGPRSVS</sequence>
<keyword evidence="18" id="KW-1185">Reference proteome</keyword>
<feature type="compositionally biased region" description="Acidic residues" evidence="10">
    <location>
        <begin position="1153"/>
        <end position="1163"/>
    </location>
</feature>
<feature type="domain" description="RNA polymerase Rpb2" evidence="13">
    <location>
        <begin position="357"/>
        <end position="410"/>
    </location>
</feature>
<dbReference type="RefSeq" id="WP_131848654.1">
    <property type="nucleotide sequence ID" value="NZ_SLXV01000015.1"/>
</dbReference>
<comment type="subunit">
    <text evidence="7 9">The RNAP catalytic core consists of 2 alpha, 1 beta, 1 beta' and 1 omega subunit. When a sigma factor is associated with the core the holoenzyme is formed, which can initiate transcription.</text>
</comment>
<dbReference type="GO" id="GO:0006351">
    <property type="term" value="P:DNA-templated transcription"/>
    <property type="evidence" value="ECO:0007669"/>
    <property type="project" value="UniProtKB-UniRule"/>
</dbReference>
<dbReference type="Gene3D" id="3.90.1110.10">
    <property type="entry name" value="RNA polymerase Rpb2, domain 2"/>
    <property type="match status" value="1"/>
</dbReference>
<dbReference type="InterPro" id="IPR037033">
    <property type="entry name" value="DNA-dir_RNAP_su2_hyb_sf"/>
</dbReference>
<keyword evidence="3 7" id="KW-0808">Transferase</keyword>
<evidence type="ECO:0000256" key="7">
    <source>
        <dbReference type="HAMAP-Rule" id="MF_01321"/>
    </source>
</evidence>
<reference evidence="17 18" key="1">
    <citation type="submission" date="2019-03" db="EMBL/GenBank/DDBJ databases">
        <title>Genomic Encyclopedia of Type Strains, Phase IV (KMG-IV): sequencing the most valuable type-strain genomes for metagenomic binning, comparative biology and taxonomic classification.</title>
        <authorList>
            <person name="Goeker M."/>
        </authorList>
    </citation>
    <scope>NUCLEOTIDE SEQUENCE [LARGE SCALE GENOMIC DNA]</scope>
    <source>
        <strain evidence="17 18">DSM 46831</strain>
    </source>
</reference>
<evidence type="ECO:0000313" key="17">
    <source>
        <dbReference type="EMBL" id="TCP68783.1"/>
    </source>
</evidence>
<dbReference type="InterPro" id="IPR007645">
    <property type="entry name" value="RNA_pol_Rpb2_3"/>
</dbReference>
<dbReference type="PANTHER" id="PTHR20856">
    <property type="entry name" value="DNA-DIRECTED RNA POLYMERASE I SUBUNIT 2"/>
    <property type="match status" value="1"/>
</dbReference>
<dbReference type="Pfam" id="PF10385">
    <property type="entry name" value="RNA_pol_Rpb2_45"/>
    <property type="match status" value="1"/>
</dbReference>
<feature type="domain" description="DNA-directed RNA polymerase subunit 2 hybrid-binding" evidence="11">
    <location>
        <begin position="676"/>
        <end position="1069"/>
    </location>
</feature>
<feature type="domain" description="RNA polymerase Rpb2" evidence="12">
    <location>
        <begin position="1071"/>
        <end position="1145"/>
    </location>
</feature>
<dbReference type="Gene3D" id="3.90.1100.10">
    <property type="match status" value="2"/>
</dbReference>
<keyword evidence="5 7" id="KW-0804">Transcription</keyword>
<dbReference type="SUPFAM" id="SSF64484">
    <property type="entry name" value="beta and beta-prime subunits of DNA dependent RNA-polymerase"/>
    <property type="match status" value="1"/>
</dbReference>
<dbReference type="Gene3D" id="2.40.50.150">
    <property type="match status" value="1"/>
</dbReference>
<dbReference type="NCBIfam" id="NF001616">
    <property type="entry name" value="PRK00405.1"/>
    <property type="match status" value="1"/>
</dbReference>
<keyword evidence="2 7" id="KW-0240">DNA-directed RNA polymerase</keyword>
<dbReference type="NCBIfam" id="TIGR02013">
    <property type="entry name" value="rpoB"/>
    <property type="match status" value="1"/>
</dbReference>
<evidence type="ECO:0000256" key="2">
    <source>
        <dbReference type="ARBA" id="ARBA00022478"/>
    </source>
</evidence>
<feature type="domain" description="RNA polymerase Rpb2" evidence="13">
    <location>
        <begin position="139"/>
        <end position="287"/>
    </location>
</feature>
<feature type="domain" description="RNA polymerase beta subunit protrusion" evidence="14">
    <location>
        <begin position="27"/>
        <end position="454"/>
    </location>
</feature>
<evidence type="ECO:0000256" key="5">
    <source>
        <dbReference type="ARBA" id="ARBA00023163"/>
    </source>
</evidence>
<comment type="catalytic activity">
    <reaction evidence="6 7 9">
        <text>RNA(n) + a ribonucleoside 5'-triphosphate = RNA(n+1) + diphosphate</text>
        <dbReference type="Rhea" id="RHEA:21248"/>
        <dbReference type="Rhea" id="RHEA-COMP:14527"/>
        <dbReference type="Rhea" id="RHEA-COMP:17342"/>
        <dbReference type="ChEBI" id="CHEBI:33019"/>
        <dbReference type="ChEBI" id="CHEBI:61557"/>
        <dbReference type="ChEBI" id="CHEBI:140395"/>
        <dbReference type="EC" id="2.7.7.6"/>
    </reaction>
</comment>
<dbReference type="InterPro" id="IPR007121">
    <property type="entry name" value="RNA_pol_bsu_CS"/>
</dbReference>
<evidence type="ECO:0000313" key="18">
    <source>
        <dbReference type="Proteomes" id="UP000294746"/>
    </source>
</evidence>
<feature type="domain" description="RNA polymerase Rpb2" evidence="15">
    <location>
        <begin position="469"/>
        <end position="537"/>
    </location>
</feature>
<keyword evidence="4 7" id="KW-0548">Nucleotidyltransferase</keyword>
<evidence type="ECO:0000259" key="12">
    <source>
        <dbReference type="Pfam" id="PF04560"/>
    </source>
</evidence>
<dbReference type="FunFam" id="3.90.1800.10:FF:000001">
    <property type="entry name" value="DNA-directed RNA polymerase subunit beta"/>
    <property type="match status" value="1"/>
</dbReference>
<dbReference type="InterPro" id="IPR007642">
    <property type="entry name" value="RNA_pol_Rpb2_2"/>
</dbReference>
<evidence type="ECO:0000259" key="13">
    <source>
        <dbReference type="Pfam" id="PF04561"/>
    </source>
</evidence>
<dbReference type="Pfam" id="PF04563">
    <property type="entry name" value="RNA_pol_Rpb2_1"/>
    <property type="match status" value="1"/>
</dbReference>
<protein>
    <recommendedName>
        <fullName evidence="7 9">DNA-directed RNA polymerase subunit beta</fullName>
        <shortName evidence="7">RNAP subunit beta</shortName>
        <ecNumber evidence="7 9">2.7.7.6</ecNumber>
    </recommendedName>
    <alternativeName>
        <fullName evidence="7">RNA polymerase subunit beta</fullName>
    </alternativeName>
    <alternativeName>
        <fullName evidence="7">Transcriptase subunit beta</fullName>
    </alternativeName>
</protein>
<feature type="domain" description="DNA-directed RNA polymerase beta subunit external 1" evidence="16">
    <location>
        <begin position="547"/>
        <end position="614"/>
    </location>
</feature>
<comment type="function">
    <text evidence="1 7 9">DNA-dependent RNA polymerase catalyzes the transcription of DNA into RNA using the four ribonucleoside triphosphates as substrates.</text>
</comment>
<evidence type="ECO:0000256" key="9">
    <source>
        <dbReference type="RuleBase" id="RU363031"/>
    </source>
</evidence>
<dbReference type="GO" id="GO:0003899">
    <property type="term" value="F:DNA-directed RNA polymerase activity"/>
    <property type="evidence" value="ECO:0007669"/>
    <property type="project" value="UniProtKB-UniRule"/>
</dbReference>
<dbReference type="CDD" id="cd00653">
    <property type="entry name" value="RNA_pol_B_RPB2"/>
    <property type="match status" value="1"/>
</dbReference>
<evidence type="ECO:0000259" key="11">
    <source>
        <dbReference type="Pfam" id="PF00562"/>
    </source>
</evidence>
<dbReference type="Gene3D" id="3.90.1800.10">
    <property type="entry name" value="RNA polymerase alpha subunit dimerisation domain"/>
    <property type="match status" value="1"/>
</dbReference>
<evidence type="ECO:0000259" key="16">
    <source>
        <dbReference type="Pfam" id="PF10385"/>
    </source>
</evidence>
<dbReference type="Pfam" id="PF00562">
    <property type="entry name" value="RNA_pol_Rpb2_6"/>
    <property type="match status" value="1"/>
</dbReference>
<evidence type="ECO:0000256" key="4">
    <source>
        <dbReference type="ARBA" id="ARBA00022695"/>
    </source>
</evidence>
<evidence type="ECO:0000256" key="3">
    <source>
        <dbReference type="ARBA" id="ARBA00022679"/>
    </source>
</evidence>
<dbReference type="InterPro" id="IPR019462">
    <property type="entry name" value="DNA-dir_RNA_pol_bsu_external_1"/>
</dbReference>
<dbReference type="InterPro" id="IPR007644">
    <property type="entry name" value="RNA_pol_bsu_protrusion"/>
</dbReference>
<evidence type="ECO:0000259" key="15">
    <source>
        <dbReference type="Pfam" id="PF04565"/>
    </source>
</evidence>
<dbReference type="Proteomes" id="UP000294746">
    <property type="component" value="Unassembled WGS sequence"/>
</dbReference>
<dbReference type="OrthoDB" id="9803954at2"/>
<proteinExistence type="inferred from homology"/>
<dbReference type="InterPro" id="IPR010243">
    <property type="entry name" value="RNA_pol_bsu_bac"/>
</dbReference>
<comment type="caution">
    <text evidence="17">The sequence shown here is derived from an EMBL/GenBank/DDBJ whole genome shotgun (WGS) entry which is preliminary data.</text>
</comment>